<comment type="caution">
    <text evidence="4">The sequence shown here is derived from an EMBL/GenBank/DDBJ whole genome shotgun (WGS) entry which is preliminary data.</text>
</comment>
<feature type="domain" description="Yeast cell wall synthesis Kre9/Knh1-like N-terminal" evidence="3">
    <location>
        <begin position="29"/>
        <end position="111"/>
    </location>
</feature>
<proteinExistence type="predicted"/>
<evidence type="ECO:0000313" key="4">
    <source>
        <dbReference type="EMBL" id="KAK7453420.1"/>
    </source>
</evidence>
<evidence type="ECO:0000256" key="2">
    <source>
        <dbReference type="SAM" id="SignalP"/>
    </source>
</evidence>
<dbReference type="EMBL" id="JBANRG010000026">
    <property type="protein sequence ID" value="KAK7453420.1"/>
    <property type="molecule type" value="Genomic_DNA"/>
</dbReference>
<sequence length="113" mass="12096">MFFKSLTALALASFAAARITLQIPTNPVVGAETDINWSSDSASDPRSFTLFLLNATNLPFGLRANFGEVQTSAGSITVMIPSNVPEGQYVLRAVNSTFVDFVFATSPQFDITA</sequence>
<dbReference type="Pfam" id="PF10342">
    <property type="entry name" value="Kre9_KNH"/>
    <property type="match status" value="1"/>
</dbReference>
<evidence type="ECO:0000256" key="1">
    <source>
        <dbReference type="ARBA" id="ARBA00022729"/>
    </source>
</evidence>
<dbReference type="Proteomes" id="UP001498398">
    <property type="component" value="Unassembled WGS sequence"/>
</dbReference>
<feature type="chain" id="PRO_5045594149" description="Yeast cell wall synthesis Kre9/Knh1-like N-terminal domain-containing protein" evidence="2">
    <location>
        <begin position="18"/>
        <end position="113"/>
    </location>
</feature>
<accession>A0ABR1JDC0</accession>
<organism evidence="4 5">
    <name type="scientific">Marasmiellus scandens</name>
    <dbReference type="NCBI Taxonomy" id="2682957"/>
    <lineage>
        <taxon>Eukaryota</taxon>
        <taxon>Fungi</taxon>
        <taxon>Dikarya</taxon>
        <taxon>Basidiomycota</taxon>
        <taxon>Agaricomycotina</taxon>
        <taxon>Agaricomycetes</taxon>
        <taxon>Agaricomycetidae</taxon>
        <taxon>Agaricales</taxon>
        <taxon>Marasmiineae</taxon>
        <taxon>Omphalotaceae</taxon>
        <taxon>Marasmiellus</taxon>
    </lineage>
</organism>
<name>A0ABR1JDC0_9AGAR</name>
<dbReference type="InterPro" id="IPR018466">
    <property type="entry name" value="Kre9/Knh1-like_N"/>
</dbReference>
<evidence type="ECO:0000259" key="3">
    <source>
        <dbReference type="Pfam" id="PF10342"/>
    </source>
</evidence>
<keyword evidence="5" id="KW-1185">Reference proteome</keyword>
<feature type="signal peptide" evidence="2">
    <location>
        <begin position="1"/>
        <end position="17"/>
    </location>
</feature>
<reference evidence="4 5" key="1">
    <citation type="submission" date="2024-01" db="EMBL/GenBank/DDBJ databases">
        <title>A draft genome for the cacao thread blight pathogen Marasmiellus scandens.</title>
        <authorList>
            <person name="Baruah I.K."/>
            <person name="Leung J."/>
            <person name="Bukari Y."/>
            <person name="Amoako-Attah I."/>
            <person name="Meinhardt L.W."/>
            <person name="Bailey B.A."/>
            <person name="Cohen S.P."/>
        </authorList>
    </citation>
    <scope>NUCLEOTIDE SEQUENCE [LARGE SCALE GENOMIC DNA]</scope>
    <source>
        <strain evidence="4 5">GH-19</strain>
    </source>
</reference>
<evidence type="ECO:0000313" key="5">
    <source>
        <dbReference type="Proteomes" id="UP001498398"/>
    </source>
</evidence>
<gene>
    <name evidence="4" type="ORF">VKT23_011686</name>
</gene>
<protein>
    <recommendedName>
        <fullName evidence="3">Yeast cell wall synthesis Kre9/Knh1-like N-terminal domain-containing protein</fullName>
    </recommendedName>
</protein>
<keyword evidence="1 2" id="KW-0732">Signal</keyword>